<organism evidence="10 11">
    <name type="scientific">Ahniella affigens</name>
    <dbReference type="NCBI Taxonomy" id="2021234"/>
    <lineage>
        <taxon>Bacteria</taxon>
        <taxon>Pseudomonadati</taxon>
        <taxon>Pseudomonadota</taxon>
        <taxon>Gammaproteobacteria</taxon>
        <taxon>Lysobacterales</taxon>
        <taxon>Rhodanobacteraceae</taxon>
        <taxon>Ahniella</taxon>
    </lineage>
</organism>
<name>A0A2P1PSL4_9GAMM</name>
<evidence type="ECO:0000256" key="4">
    <source>
        <dbReference type="ARBA" id="ARBA00022827"/>
    </source>
</evidence>
<dbReference type="InterPro" id="IPR036188">
    <property type="entry name" value="FAD/NAD-bd_sf"/>
</dbReference>
<evidence type="ECO:0000256" key="8">
    <source>
        <dbReference type="ARBA" id="ARBA00047818"/>
    </source>
</evidence>
<feature type="domain" description="FAD-binding" evidence="9">
    <location>
        <begin position="4"/>
        <end position="330"/>
    </location>
</feature>
<proteinExistence type="predicted"/>
<accession>A0A2P1PSL4</accession>
<dbReference type="SUPFAM" id="SSF51905">
    <property type="entry name" value="FAD/NAD(P)-binding domain"/>
    <property type="match status" value="1"/>
</dbReference>
<keyword evidence="2" id="KW-0285">Flavoprotein</keyword>
<dbReference type="OrthoDB" id="9782160at2"/>
<dbReference type="FunFam" id="3.50.50.60:FF:000185">
    <property type="entry name" value="Kynurenine 3-monooxygenase"/>
    <property type="match status" value="1"/>
</dbReference>
<dbReference type="GO" id="GO:0019363">
    <property type="term" value="P:pyridine nucleotide biosynthetic process"/>
    <property type="evidence" value="ECO:0007669"/>
    <property type="project" value="UniProtKB-KW"/>
</dbReference>
<keyword evidence="7 10" id="KW-0503">Monooxygenase</keyword>
<reference evidence="10 11" key="1">
    <citation type="submission" date="2018-03" db="EMBL/GenBank/DDBJ databases">
        <title>Ahniella affigens gen. nov., sp. nov., a gammaproteobacterium isolated from sandy soil near a stream.</title>
        <authorList>
            <person name="Ko Y."/>
            <person name="Kim J.-H."/>
        </authorList>
    </citation>
    <scope>NUCLEOTIDE SEQUENCE [LARGE SCALE GENOMIC DNA]</scope>
    <source>
        <strain evidence="10 11">D13</strain>
    </source>
</reference>
<dbReference type="EMBL" id="CP027860">
    <property type="protein sequence ID" value="AVP97812.1"/>
    <property type="molecule type" value="Genomic_DNA"/>
</dbReference>
<evidence type="ECO:0000256" key="1">
    <source>
        <dbReference type="ARBA" id="ARBA00001974"/>
    </source>
</evidence>
<sequence length="447" mass="49244">MSAPILVAGGGLAGALMALLLARRGESVLVLERRPDPRTDGYFGGRSINLALAERGLHALRQAGLEQALLDNAVMMRGRMIHEVGETPYLQRYGKDDSEVIWSVNRGRLNQILLVAAEAAGARILFDQRVEDVNFDDRTLVAVDEKHGSAETFQFSRLIGADGAGSAVRKAMAAVVELGERFEPLGHGYKELEIPAGDNAAFRIERNALHIWPRGGYMLIALPNIDGSFTVTLFLPNAGNPSFATLTSPAAAEAFFQTDFASAISVMPEWKQDFFNNPTGMLGTLRLDRWHLDETAVLIGDAAHAIVPFHGQGMNCAFEDCIALDHLLADADTPFARFQDRRKPNANAIADLALENYVEMRDQVADEQFHRIKQLERRLADAFPTQFVSRYAMVMFHRVDYAVAKYRGAVQLDLMLQWLAQYGEPERVPLDVAHAALCAALPPFAEA</sequence>
<dbReference type="KEGG" id="xba:C7S18_11660"/>
<dbReference type="GO" id="GO:0004502">
    <property type="term" value="F:kynurenine 3-monooxygenase activity"/>
    <property type="evidence" value="ECO:0007669"/>
    <property type="project" value="UniProtKB-EC"/>
</dbReference>
<evidence type="ECO:0000313" key="10">
    <source>
        <dbReference type="EMBL" id="AVP97812.1"/>
    </source>
</evidence>
<evidence type="ECO:0000313" key="11">
    <source>
        <dbReference type="Proteomes" id="UP000241074"/>
    </source>
</evidence>
<reference evidence="10 11" key="2">
    <citation type="submission" date="2018-03" db="EMBL/GenBank/DDBJ databases">
        <authorList>
            <person name="Keele B.F."/>
        </authorList>
    </citation>
    <scope>NUCLEOTIDE SEQUENCE [LARGE SCALE GENOMIC DNA]</scope>
    <source>
        <strain evidence="10 11">D13</strain>
    </source>
</reference>
<dbReference type="Gene3D" id="3.50.50.60">
    <property type="entry name" value="FAD/NAD(P)-binding domain"/>
    <property type="match status" value="1"/>
</dbReference>
<evidence type="ECO:0000256" key="3">
    <source>
        <dbReference type="ARBA" id="ARBA00022642"/>
    </source>
</evidence>
<dbReference type="GO" id="GO:0071949">
    <property type="term" value="F:FAD binding"/>
    <property type="evidence" value="ECO:0007669"/>
    <property type="project" value="InterPro"/>
</dbReference>
<evidence type="ECO:0000256" key="6">
    <source>
        <dbReference type="ARBA" id="ARBA00023002"/>
    </source>
</evidence>
<comment type="cofactor">
    <cofactor evidence="1">
        <name>FAD</name>
        <dbReference type="ChEBI" id="CHEBI:57692"/>
    </cofactor>
</comment>
<keyword evidence="3" id="KW-0662">Pyridine nucleotide biosynthesis</keyword>
<keyword evidence="4" id="KW-0274">FAD</keyword>
<dbReference type="PANTHER" id="PTHR46028:SF2">
    <property type="entry name" value="KYNURENINE 3-MONOOXYGENASE"/>
    <property type="match status" value="1"/>
</dbReference>
<evidence type="ECO:0000256" key="5">
    <source>
        <dbReference type="ARBA" id="ARBA00022857"/>
    </source>
</evidence>
<dbReference type="PANTHER" id="PTHR46028">
    <property type="entry name" value="KYNURENINE 3-MONOOXYGENASE"/>
    <property type="match status" value="1"/>
</dbReference>
<gene>
    <name evidence="10" type="ORF">C7S18_11660</name>
</gene>
<dbReference type="AlphaFoldDB" id="A0A2P1PSL4"/>
<protein>
    <submittedName>
        <fullName evidence="10">Kynurenine 3-monooxygenase</fullName>
    </submittedName>
</protein>
<evidence type="ECO:0000259" key="9">
    <source>
        <dbReference type="Pfam" id="PF01494"/>
    </source>
</evidence>
<dbReference type="InterPro" id="IPR002938">
    <property type="entry name" value="FAD-bd"/>
</dbReference>
<dbReference type="PRINTS" id="PR00420">
    <property type="entry name" value="RNGMNOXGNASE"/>
</dbReference>
<keyword evidence="11" id="KW-1185">Reference proteome</keyword>
<comment type="catalytic activity">
    <reaction evidence="8">
        <text>L-kynurenine + NADPH + O2 + H(+) = 3-hydroxy-L-kynurenine + NADP(+) + H2O</text>
        <dbReference type="Rhea" id="RHEA:20545"/>
        <dbReference type="ChEBI" id="CHEBI:15377"/>
        <dbReference type="ChEBI" id="CHEBI:15378"/>
        <dbReference type="ChEBI" id="CHEBI:15379"/>
        <dbReference type="ChEBI" id="CHEBI:57783"/>
        <dbReference type="ChEBI" id="CHEBI:57959"/>
        <dbReference type="ChEBI" id="CHEBI:58125"/>
        <dbReference type="ChEBI" id="CHEBI:58349"/>
        <dbReference type="EC" id="1.14.13.9"/>
    </reaction>
</comment>
<evidence type="ECO:0000256" key="2">
    <source>
        <dbReference type="ARBA" id="ARBA00022630"/>
    </source>
</evidence>
<keyword evidence="5" id="KW-0521">NADP</keyword>
<dbReference type="Proteomes" id="UP000241074">
    <property type="component" value="Chromosome"/>
</dbReference>
<dbReference type="Pfam" id="PF01494">
    <property type="entry name" value="FAD_binding_3"/>
    <property type="match status" value="1"/>
</dbReference>
<dbReference type="GO" id="GO:0070189">
    <property type="term" value="P:kynurenine metabolic process"/>
    <property type="evidence" value="ECO:0007669"/>
    <property type="project" value="TreeGrafter"/>
</dbReference>
<keyword evidence="6" id="KW-0560">Oxidoreductase</keyword>
<evidence type="ECO:0000256" key="7">
    <source>
        <dbReference type="ARBA" id="ARBA00023033"/>
    </source>
</evidence>